<keyword evidence="6 10" id="KW-0067">ATP-binding</keyword>
<reference evidence="10 11" key="1">
    <citation type="submission" date="2023-01" db="EMBL/GenBank/DDBJ databases">
        <authorList>
            <person name="Lee S.H."/>
            <person name="Jung H.S."/>
            <person name="Yun J.U."/>
        </authorList>
    </citation>
    <scope>NUCLEOTIDE SEQUENCE [LARGE SCALE GENOMIC DNA]</scope>
    <source>
        <strain evidence="10 11">CBA3108</strain>
    </source>
</reference>
<dbReference type="PROSITE" id="PS00211">
    <property type="entry name" value="ABC_TRANSPORTER_1"/>
    <property type="match status" value="2"/>
</dbReference>
<dbReference type="SMART" id="SM00382">
    <property type="entry name" value="AAA"/>
    <property type="match status" value="2"/>
</dbReference>
<evidence type="ECO:0000313" key="10">
    <source>
        <dbReference type="EMBL" id="WCC80429.1"/>
    </source>
</evidence>
<dbReference type="InterPro" id="IPR003593">
    <property type="entry name" value="AAA+_ATPase"/>
</dbReference>
<name>A0ABY7R0Y6_9ACTN</name>
<dbReference type="SUPFAM" id="SSF52540">
    <property type="entry name" value="P-loop containing nucleoside triphosphate hydrolases"/>
    <property type="match status" value="2"/>
</dbReference>
<evidence type="ECO:0000256" key="5">
    <source>
        <dbReference type="ARBA" id="ARBA00022741"/>
    </source>
</evidence>
<keyword evidence="8" id="KW-0472">Membrane</keyword>
<dbReference type="CDD" id="cd03215">
    <property type="entry name" value="ABC_Carb_Monos_II"/>
    <property type="match status" value="1"/>
</dbReference>
<dbReference type="EMBL" id="CP115668">
    <property type="protein sequence ID" value="WCC80429.1"/>
    <property type="molecule type" value="Genomic_DNA"/>
</dbReference>
<keyword evidence="7" id="KW-1278">Translocase</keyword>
<reference evidence="10 11" key="2">
    <citation type="submission" date="2023-06" db="EMBL/GenBank/DDBJ databases">
        <title>The Gram-positive Non-spore-bearing Anaerobic Bacilli of Human Feces.</title>
        <authorList>
            <person name="Eggerth A.H."/>
        </authorList>
    </citation>
    <scope>NUCLEOTIDE SEQUENCE [LARGE SCALE GENOMIC DNA]</scope>
    <source>
        <strain evidence="10 11">CBA3108</strain>
    </source>
</reference>
<dbReference type="InterPro" id="IPR050107">
    <property type="entry name" value="ABC_carbohydrate_import_ATPase"/>
</dbReference>
<feature type="domain" description="ABC transporter" evidence="9">
    <location>
        <begin position="16"/>
        <end position="252"/>
    </location>
</feature>
<feature type="domain" description="ABC transporter" evidence="9">
    <location>
        <begin position="264"/>
        <end position="508"/>
    </location>
</feature>
<sequence length="517" mass="55929">MAAPVTEATRTGTPVLEVCNIDKRYGGVHALKDVSWKVYPGEVCGLVGENGAGKSTLIKMISGAESPDTGTVLVDGSELAHGDTKAALAAGVSAVYQEPQLFADLTVAENVFLGRELTKVGRVAWAEQQRRVVDLLARLNLSPDIMHTRVGDLAVGEQQLVSIAKAFVADVRLLILDEPSAILTNRDIERLFATVRRLREENIGVIYISHRLDELTEITDRVTVMRDGAIVGDYPTEEMSPAKIAKAMVGDKFQVADRGERPSRASDEVILSVKDLGCGDRLQSANFELHRGEVLGVYGLIGSGATELARCLFGILRPDHGEIVVDGAPRSFTSPRRAMDAGIALLPGNRKTQGAFLPKSLAFNLSSNHLRYFSKGGVFDHKREESVMREMIDRLRIKAPGPDTVIGALSGGNQQKVVMARQLVEEAKILVAEEPTQGVDVGAKAEIHRLILDHVAEGHAALVLSTDLEEIRFLCDRIIVLRRGVTEQDLPGNVSAARLLSAASGETSDEEVVKDEQ</sequence>
<dbReference type="InterPro" id="IPR003439">
    <property type="entry name" value="ABC_transporter-like_ATP-bd"/>
</dbReference>
<keyword evidence="4" id="KW-0677">Repeat</keyword>
<dbReference type="InterPro" id="IPR027417">
    <property type="entry name" value="P-loop_NTPase"/>
</dbReference>
<evidence type="ECO:0000256" key="6">
    <source>
        <dbReference type="ARBA" id="ARBA00022840"/>
    </source>
</evidence>
<keyword evidence="2" id="KW-1003">Cell membrane</keyword>
<dbReference type="Proteomes" id="UP001212097">
    <property type="component" value="Chromosome"/>
</dbReference>
<evidence type="ECO:0000256" key="4">
    <source>
        <dbReference type="ARBA" id="ARBA00022737"/>
    </source>
</evidence>
<evidence type="ECO:0000313" key="11">
    <source>
        <dbReference type="Proteomes" id="UP001212097"/>
    </source>
</evidence>
<evidence type="ECO:0000256" key="8">
    <source>
        <dbReference type="ARBA" id="ARBA00023136"/>
    </source>
</evidence>
<dbReference type="RefSeq" id="WP_271418610.1">
    <property type="nucleotide sequence ID" value="NZ_CP115668.1"/>
</dbReference>
<keyword evidence="3" id="KW-0762">Sugar transport</keyword>
<evidence type="ECO:0000256" key="7">
    <source>
        <dbReference type="ARBA" id="ARBA00022967"/>
    </source>
</evidence>
<dbReference type="PROSITE" id="PS50893">
    <property type="entry name" value="ABC_TRANSPORTER_2"/>
    <property type="match status" value="2"/>
</dbReference>
<dbReference type="PANTHER" id="PTHR43790">
    <property type="entry name" value="CARBOHYDRATE TRANSPORT ATP-BINDING PROTEIN MG119-RELATED"/>
    <property type="match status" value="1"/>
</dbReference>
<dbReference type="CDD" id="cd03216">
    <property type="entry name" value="ABC_Carb_Monos_I"/>
    <property type="match status" value="1"/>
</dbReference>
<keyword evidence="1" id="KW-0813">Transport</keyword>
<evidence type="ECO:0000256" key="3">
    <source>
        <dbReference type="ARBA" id="ARBA00022597"/>
    </source>
</evidence>
<dbReference type="InterPro" id="IPR017871">
    <property type="entry name" value="ABC_transporter-like_CS"/>
</dbReference>
<dbReference type="Pfam" id="PF00005">
    <property type="entry name" value="ABC_tran"/>
    <property type="match status" value="2"/>
</dbReference>
<dbReference type="GO" id="GO:0005524">
    <property type="term" value="F:ATP binding"/>
    <property type="evidence" value="ECO:0007669"/>
    <property type="project" value="UniProtKB-KW"/>
</dbReference>
<gene>
    <name evidence="10" type="ORF">O6R08_02585</name>
</gene>
<dbReference type="Gene3D" id="3.40.50.300">
    <property type="entry name" value="P-loop containing nucleotide triphosphate hydrolases"/>
    <property type="match status" value="2"/>
</dbReference>
<proteinExistence type="predicted"/>
<evidence type="ECO:0000256" key="1">
    <source>
        <dbReference type="ARBA" id="ARBA00022448"/>
    </source>
</evidence>
<dbReference type="PANTHER" id="PTHR43790:SF3">
    <property type="entry name" value="D-ALLOSE IMPORT ATP-BINDING PROTEIN ALSA-RELATED"/>
    <property type="match status" value="1"/>
</dbReference>
<keyword evidence="11" id="KW-1185">Reference proteome</keyword>
<organism evidence="10 11">
    <name type="scientific">Cutibacterium equinum</name>
    <dbReference type="NCBI Taxonomy" id="3016342"/>
    <lineage>
        <taxon>Bacteria</taxon>
        <taxon>Bacillati</taxon>
        <taxon>Actinomycetota</taxon>
        <taxon>Actinomycetes</taxon>
        <taxon>Propionibacteriales</taxon>
        <taxon>Propionibacteriaceae</taxon>
        <taxon>Cutibacterium</taxon>
    </lineage>
</organism>
<protein>
    <submittedName>
        <fullName evidence="10">Sugar ABC transporter ATP-binding protein</fullName>
    </submittedName>
</protein>
<accession>A0ABY7R0Y6</accession>
<keyword evidence="5" id="KW-0547">Nucleotide-binding</keyword>
<evidence type="ECO:0000259" key="9">
    <source>
        <dbReference type="PROSITE" id="PS50893"/>
    </source>
</evidence>
<evidence type="ECO:0000256" key="2">
    <source>
        <dbReference type="ARBA" id="ARBA00022475"/>
    </source>
</evidence>